<dbReference type="PANTHER" id="PTHR43792">
    <property type="entry name" value="GNAT FAMILY, PUTATIVE (AFU_ORTHOLOGUE AFUA_3G00765)-RELATED-RELATED"/>
    <property type="match status" value="1"/>
</dbReference>
<dbReference type="InterPro" id="IPR000182">
    <property type="entry name" value="GNAT_dom"/>
</dbReference>
<dbReference type="InterPro" id="IPR016181">
    <property type="entry name" value="Acyl_CoA_acyltransferase"/>
</dbReference>
<proteinExistence type="predicted"/>
<comment type="caution">
    <text evidence="3">The sequence shown here is derived from an EMBL/GenBank/DDBJ whole genome shotgun (WGS) entry which is preliminary data.</text>
</comment>
<dbReference type="Proteomes" id="UP001041814">
    <property type="component" value="Unassembled WGS sequence"/>
</dbReference>
<dbReference type="EMBL" id="NRRU01000167">
    <property type="protein sequence ID" value="MBK1715857.1"/>
    <property type="molecule type" value="Genomic_DNA"/>
</dbReference>
<reference evidence="3" key="2">
    <citation type="journal article" date="2020" name="Microorganisms">
        <title>Osmotic Adaptation and Compatible Solute Biosynthesis of Phototrophic Bacteria as Revealed from Genome Analyses.</title>
        <authorList>
            <person name="Imhoff J.F."/>
            <person name="Rahn T."/>
            <person name="Kunzel S."/>
            <person name="Keller A."/>
            <person name="Neulinger S.C."/>
        </authorList>
    </citation>
    <scope>NUCLEOTIDE SEQUENCE</scope>
    <source>
        <strain evidence="3">IM 151</strain>
    </source>
</reference>
<evidence type="ECO:0000313" key="3">
    <source>
        <dbReference type="EMBL" id="MBK1715857.1"/>
    </source>
</evidence>
<dbReference type="Pfam" id="PF13302">
    <property type="entry name" value="Acetyltransf_3"/>
    <property type="match status" value="1"/>
</dbReference>
<dbReference type="SUPFAM" id="SSF55729">
    <property type="entry name" value="Acyl-CoA N-acyltransferases (Nat)"/>
    <property type="match status" value="1"/>
</dbReference>
<accession>A0ABS1E0F4</accession>
<dbReference type="PANTHER" id="PTHR43792:SF1">
    <property type="entry name" value="N-ACETYLTRANSFERASE DOMAIN-CONTAINING PROTEIN"/>
    <property type="match status" value="1"/>
</dbReference>
<evidence type="ECO:0000256" key="1">
    <source>
        <dbReference type="SAM" id="MobiDB-lite"/>
    </source>
</evidence>
<feature type="region of interest" description="Disordered" evidence="1">
    <location>
        <begin position="340"/>
        <end position="362"/>
    </location>
</feature>
<protein>
    <recommendedName>
        <fullName evidence="2">N-acetyltransferase domain-containing protein</fullName>
    </recommendedName>
</protein>
<dbReference type="InterPro" id="IPR051531">
    <property type="entry name" value="N-acetyltransferase"/>
</dbReference>
<feature type="domain" description="N-acetyltransferase" evidence="2">
    <location>
        <begin position="129"/>
        <end position="300"/>
    </location>
</feature>
<keyword evidence="4" id="KW-1185">Reference proteome</keyword>
<evidence type="ECO:0000313" key="4">
    <source>
        <dbReference type="Proteomes" id="UP001041814"/>
    </source>
</evidence>
<evidence type="ECO:0000259" key="2">
    <source>
        <dbReference type="Pfam" id="PF13302"/>
    </source>
</evidence>
<feature type="compositionally biased region" description="Basic and acidic residues" evidence="1">
    <location>
        <begin position="340"/>
        <end position="353"/>
    </location>
</feature>
<sequence length="362" mass="38598">MDHVGVAQLRVGVDQRLQADAVALRDRRQRVAALHPHAGLGGNGGGLAAGNGEAGRAEVHGALLRIRPGDAHAATPTAPVRIAPGPDAAAVLQTFTAAPGSTPGVAAARRCLDCRVFIALPPPLLQTPRLRLRRFVATDVPALVAMHREPRVRALLVDDQPLDDAAVAAEFVQRLQLWYRTHPGLGLWHAERATPPDPAALAEARAAVAAGELEAAALDWLARPAWRFCGWFNLMPMSGEPEHIELGCRLLPDAWGGGLALEGGEALLAQAFDTLARDEVRAVCHPQHRSVDVVLRTLGFSALGLAPYDGRPAAHYRLDRAAWQAAQGQALRQRRRAAVEALRRHSRSDRGRGEAAASAAHA</sequence>
<gene>
    <name evidence="3" type="ORF">CKO43_24215</name>
</gene>
<reference evidence="3" key="1">
    <citation type="submission" date="2017-08" db="EMBL/GenBank/DDBJ databases">
        <authorList>
            <person name="Imhoff J.F."/>
            <person name="Rahn T."/>
            <person name="Kuenzel S."/>
            <person name="Neulinger S.C."/>
        </authorList>
    </citation>
    <scope>NUCLEOTIDE SEQUENCE</scope>
    <source>
        <strain evidence="3">IM 151</strain>
    </source>
</reference>
<dbReference type="Gene3D" id="3.40.630.30">
    <property type="match status" value="1"/>
</dbReference>
<organism evidence="3 4">
    <name type="scientific">Rubrivivax gelatinosus</name>
    <name type="common">Rhodocyclus gelatinosus</name>
    <name type="synonym">Rhodopseudomonas gelatinosa</name>
    <dbReference type="NCBI Taxonomy" id="28068"/>
    <lineage>
        <taxon>Bacteria</taxon>
        <taxon>Pseudomonadati</taxon>
        <taxon>Pseudomonadota</taxon>
        <taxon>Betaproteobacteria</taxon>
        <taxon>Burkholderiales</taxon>
        <taxon>Sphaerotilaceae</taxon>
        <taxon>Rubrivivax</taxon>
    </lineage>
</organism>
<name>A0ABS1E0F4_RUBGE</name>